<dbReference type="EMBL" id="CASHTH010001258">
    <property type="protein sequence ID" value="CAI8013386.1"/>
    <property type="molecule type" value="Genomic_DNA"/>
</dbReference>
<evidence type="ECO:0000256" key="1">
    <source>
        <dbReference type="SAM" id="MobiDB-lite"/>
    </source>
</evidence>
<accession>A0AA35RNA5</accession>
<keyword evidence="2" id="KW-0472">Membrane</keyword>
<reference evidence="3" key="1">
    <citation type="submission" date="2023-03" db="EMBL/GenBank/DDBJ databases">
        <authorList>
            <person name="Steffen K."/>
            <person name="Cardenas P."/>
        </authorList>
    </citation>
    <scope>NUCLEOTIDE SEQUENCE</scope>
</reference>
<keyword evidence="2" id="KW-0812">Transmembrane</keyword>
<feature type="region of interest" description="Disordered" evidence="1">
    <location>
        <begin position="280"/>
        <end position="304"/>
    </location>
</feature>
<evidence type="ECO:0000313" key="3">
    <source>
        <dbReference type="EMBL" id="CAI8013386.1"/>
    </source>
</evidence>
<feature type="transmembrane region" description="Helical" evidence="2">
    <location>
        <begin position="216"/>
        <end position="239"/>
    </location>
</feature>
<dbReference type="Proteomes" id="UP001174909">
    <property type="component" value="Unassembled WGS sequence"/>
</dbReference>
<evidence type="ECO:0000313" key="4">
    <source>
        <dbReference type="Proteomes" id="UP001174909"/>
    </source>
</evidence>
<gene>
    <name evidence="3" type="ORF">GBAR_LOCUS8496</name>
</gene>
<name>A0AA35RNA5_GEOBA</name>
<keyword evidence="4" id="KW-1185">Reference proteome</keyword>
<organism evidence="3 4">
    <name type="scientific">Geodia barretti</name>
    <name type="common">Barrett's horny sponge</name>
    <dbReference type="NCBI Taxonomy" id="519541"/>
    <lineage>
        <taxon>Eukaryota</taxon>
        <taxon>Metazoa</taxon>
        <taxon>Porifera</taxon>
        <taxon>Demospongiae</taxon>
        <taxon>Heteroscleromorpha</taxon>
        <taxon>Tetractinellida</taxon>
        <taxon>Astrophorina</taxon>
        <taxon>Geodiidae</taxon>
        <taxon>Geodia</taxon>
    </lineage>
</organism>
<protein>
    <submittedName>
        <fullName evidence="3">Uncharacterized protein</fullName>
    </submittedName>
</protein>
<sequence>MLVVLARIPKACSECVEIDNFYVALQPAGSMTATEGDNLHFVCSTNLPANYARWEINDVKFPDNLPPGFSASGFTIEFSIEETVQIRCFIRVSISGSLADVCSNTATAALEGVPLQSHGNTDNTQTVSNATSGGNLIQASVWQTLTNSSIPSSSTLIKSSMLQSQVHNNTRTSPGYPLHKINECVPIVGAPTVTAGSTSAVPASLPGNSSLKTFKVLTAATSSVVLVVSIIAAVTLWIYRHQHKKKGQKLDKEYHVYEEVSCELSTNHCNPATKINLEDNPAYMSTKKPSLPPAEPALDGTTYK</sequence>
<evidence type="ECO:0000256" key="2">
    <source>
        <dbReference type="SAM" id="Phobius"/>
    </source>
</evidence>
<dbReference type="AlphaFoldDB" id="A0AA35RNA5"/>
<keyword evidence="2" id="KW-1133">Transmembrane helix</keyword>
<comment type="caution">
    <text evidence="3">The sequence shown here is derived from an EMBL/GenBank/DDBJ whole genome shotgun (WGS) entry which is preliminary data.</text>
</comment>
<proteinExistence type="predicted"/>